<protein>
    <submittedName>
        <fullName evidence="6">Uncharacterized protein</fullName>
    </submittedName>
</protein>
<accession>A0AAP0MSY0</accession>
<dbReference type="GO" id="GO:0042626">
    <property type="term" value="F:ATPase-coupled transmembrane transporter activity"/>
    <property type="evidence" value="ECO:0007669"/>
    <property type="project" value="TreeGrafter"/>
</dbReference>
<dbReference type="GO" id="GO:0016020">
    <property type="term" value="C:membrane"/>
    <property type="evidence" value="ECO:0007669"/>
    <property type="project" value="UniProtKB-SubCell"/>
</dbReference>
<dbReference type="PANTHER" id="PTHR48041:SF100">
    <property type="entry name" value="ABC TRANSPORTER-LIKE"/>
    <property type="match status" value="1"/>
</dbReference>
<evidence type="ECO:0000256" key="1">
    <source>
        <dbReference type="ARBA" id="ARBA00004141"/>
    </source>
</evidence>
<name>A0AAP0MSY0_9ROSI</name>
<evidence type="ECO:0000256" key="3">
    <source>
        <dbReference type="ARBA" id="ARBA00022692"/>
    </source>
</evidence>
<organism evidence="6 7">
    <name type="scientific">Citrus x changshan-huyou</name>
    <dbReference type="NCBI Taxonomy" id="2935761"/>
    <lineage>
        <taxon>Eukaryota</taxon>
        <taxon>Viridiplantae</taxon>
        <taxon>Streptophyta</taxon>
        <taxon>Embryophyta</taxon>
        <taxon>Tracheophyta</taxon>
        <taxon>Spermatophyta</taxon>
        <taxon>Magnoliopsida</taxon>
        <taxon>eudicotyledons</taxon>
        <taxon>Gunneridae</taxon>
        <taxon>Pentapetalae</taxon>
        <taxon>rosids</taxon>
        <taxon>malvids</taxon>
        <taxon>Sapindales</taxon>
        <taxon>Rutaceae</taxon>
        <taxon>Aurantioideae</taxon>
        <taxon>Citrus</taxon>
    </lineage>
</organism>
<gene>
    <name evidence="6" type="ORF">WN944_010076</name>
</gene>
<evidence type="ECO:0000313" key="6">
    <source>
        <dbReference type="EMBL" id="KAK9221649.1"/>
    </source>
</evidence>
<dbReference type="Gene3D" id="3.40.50.300">
    <property type="entry name" value="P-loop containing nucleotide triphosphate hydrolases"/>
    <property type="match status" value="1"/>
</dbReference>
<keyword evidence="7" id="KW-1185">Reference proteome</keyword>
<comment type="caution">
    <text evidence="6">The sequence shown here is derived from an EMBL/GenBank/DDBJ whole genome shotgun (WGS) entry which is preliminary data.</text>
</comment>
<dbReference type="SUPFAM" id="SSF52540">
    <property type="entry name" value="P-loop containing nucleoside triphosphate hydrolases"/>
    <property type="match status" value="1"/>
</dbReference>
<evidence type="ECO:0000256" key="5">
    <source>
        <dbReference type="ARBA" id="ARBA00023136"/>
    </source>
</evidence>
<keyword evidence="3" id="KW-0812">Transmembrane</keyword>
<evidence type="ECO:0000313" key="7">
    <source>
        <dbReference type="Proteomes" id="UP001428341"/>
    </source>
</evidence>
<dbReference type="PANTHER" id="PTHR48041">
    <property type="entry name" value="ABC TRANSPORTER G FAMILY MEMBER 28"/>
    <property type="match status" value="1"/>
</dbReference>
<evidence type="ECO:0000256" key="4">
    <source>
        <dbReference type="ARBA" id="ARBA00022989"/>
    </source>
</evidence>
<dbReference type="AlphaFoldDB" id="A0AAP0MSY0"/>
<keyword evidence="4" id="KW-1133">Transmembrane helix</keyword>
<evidence type="ECO:0000256" key="2">
    <source>
        <dbReference type="ARBA" id="ARBA00022448"/>
    </source>
</evidence>
<reference evidence="6 7" key="1">
    <citation type="submission" date="2024-05" db="EMBL/GenBank/DDBJ databases">
        <title>Haplotype-resolved chromosome-level genome assembly of Huyou (Citrus changshanensis).</title>
        <authorList>
            <person name="Miao C."/>
            <person name="Chen W."/>
            <person name="Wu Y."/>
            <person name="Wang L."/>
            <person name="Zhao S."/>
            <person name="Grierson D."/>
            <person name="Xu C."/>
            <person name="Chen K."/>
        </authorList>
    </citation>
    <scope>NUCLEOTIDE SEQUENCE [LARGE SCALE GENOMIC DNA]</scope>
    <source>
        <strain evidence="6">01-14</strain>
        <tissue evidence="6">Leaf</tissue>
    </source>
</reference>
<dbReference type="InterPro" id="IPR027417">
    <property type="entry name" value="P-loop_NTPase"/>
</dbReference>
<dbReference type="Proteomes" id="UP001428341">
    <property type="component" value="Unassembled WGS sequence"/>
</dbReference>
<keyword evidence="5" id="KW-0472">Membrane</keyword>
<sequence>MIPQNRVSGSVLANERPVNAQQFRRLSGYVSQDNEVLLPLLTVEETLMYSARLRLHGGFNMAKARVIELMHELELDYVANSRIGGDSSRLDSASALNVALLLKSVAVGLGKTIVLTIHQAGYQILELFCQTLLLLKGTVLHRGSLNLLEHRLRFAGQVIFQHVNVMEFAIEVAQALVTDTKESETQSVMEEEITNVRANPETSYCTAPIMEVIILIQRFSKNIFRTKQLFAARIFLSALADFVYEFKQ</sequence>
<keyword evidence="2" id="KW-0813">Transport</keyword>
<dbReference type="InterPro" id="IPR050352">
    <property type="entry name" value="ABCG_transporters"/>
</dbReference>
<comment type="subcellular location">
    <subcellularLocation>
        <location evidence="1">Membrane</location>
        <topology evidence="1">Multi-pass membrane protein</topology>
    </subcellularLocation>
</comment>
<proteinExistence type="predicted"/>
<dbReference type="EMBL" id="JBCGBO010000002">
    <property type="protein sequence ID" value="KAK9221649.1"/>
    <property type="molecule type" value="Genomic_DNA"/>
</dbReference>